<feature type="domain" description="PDZ" evidence="7">
    <location>
        <begin position="244"/>
        <end position="309"/>
    </location>
</feature>
<dbReference type="InterPro" id="IPR036034">
    <property type="entry name" value="PDZ_sf"/>
</dbReference>
<dbReference type="Proteomes" id="UP000220251">
    <property type="component" value="Unassembled WGS sequence"/>
</dbReference>
<evidence type="ECO:0000256" key="2">
    <source>
        <dbReference type="ARBA" id="ARBA00022670"/>
    </source>
</evidence>
<dbReference type="Gene3D" id="2.30.42.10">
    <property type="match status" value="1"/>
</dbReference>
<dbReference type="InterPro" id="IPR029045">
    <property type="entry name" value="ClpP/crotonase-like_dom_sf"/>
</dbReference>
<dbReference type="SMART" id="SM00228">
    <property type="entry name" value="PDZ"/>
    <property type="match status" value="1"/>
</dbReference>
<dbReference type="GO" id="GO:0006508">
    <property type="term" value="P:proteolysis"/>
    <property type="evidence" value="ECO:0007669"/>
    <property type="project" value="UniProtKB-KW"/>
</dbReference>
<dbReference type="SUPFAM" id="SSF52096">
    <property type="entry name" value="ClpP/crotonase"/>
    <property type="match status" value="1"/>
</dbReference>
<reference evidence="9" key="1">
    <citation type="submission" date="2015-06" db="EMBL/GenBank/DDBJ databases">
        <authorList>
            <person name="Bertelli C."/>
        </authorList>
    </citation>
    <scope>NUCLEOTIDE SEQUENCE [LARGE SCALE GENOMIC DNA]</scope>
    <source>
        <strain evidence="9">CRIB-30</strain>
    </source>
</reference>
<name>A0A0H5DR14_9BACT</name>
<dbReference type="InterPro" id="IPR001478">
    <property type="entry name" value="PDZ"/>
</dbReference>
<evidence type="ECO:0000313" key="9">
    <source>
        <dbReference type="Proteomes" id="UP000220251"/>
    </source>
</evidence>
<dbReference type="CDD" id="cd07560">
    <property type="entry name" value="Peptidase_S41_CPP"/>
    <property type="match status" value="1"/>
</dbReference>
<dbReference type="SMART" id="SM00245">
    <property type="entry name" value="TSPc"/>
    <property type="match status" value="1"/>
</dbReference>
<keyword evidence="4 5" id="KW-0720">Serine protease</keyword>
<dbReference type="Pfam" id="PF17804">
    <property type="entry name" value="TSP_NTD"/>
    <property type="match status" value="1"/>
</dbReference>
<dbReference type="InterPro" id="IPR004447">
    <property type="entry name" value="Peptidase_S41A"/>
</dbReference>
<dbReference type="PROSITE" id="PS50106">
    <property type="entry name" value="PDZ"/>
    <property type="match status" value="1"/>
</dbReference>
<evidence type="ECO:0000256" key="4">
    <source>
        <dbReference type="ARBA" id="ARBA00022825"/>
    </source>
</evidence>
<dbReference type="InterPro" id="IPR041489">
    <property type="entry name" value="PDZ_6"/>
</dbReference>
<accession>A0A0H5DR14</accession>
<evidence type="ECO:0000256" key="6">
    <source>
        <dbReference type="SAM" id="Coils"/>
    </source>
</evidence>
<comment type="similarity">
    <text evidence="1 5">Belongs to the peptidase S41A family.</text>
</comment>
<keyword evidence="9" id="KW-1185">Reference proteome</keyword>
<organism evidence="8 9">
    <name type="scientific">Estrella lausannensis</name>
    <dbReference type="NCBI Taxonomy" id="483423"/>
    <lineage>
        <taxon>Bacteria</taxon>
        <taxon>Pseudomonadati</taxon>
        <taxon>Chlamydiota</taxon>
        <taxon>Chlamydiia</taxon>
        <taxon>Parachlamydiales</taxon>
        <taxon>Candidatus Criblamydiaceae</taxon>
        <taxon>Estrella</taxon>
    </lineage>
</organism>
<dbReference type="Pfam" id="PF17820">
    <property type="entry name" value="PDZ_6"/>
    <property type="match status" value="1"/>
</dbReference>
<keyword evidence="6" id="KW-0175">Coiled coil</keyword>
<evidence type="ECO:0000256" key="1">
    <source>
        <dbReference type="ARBA" id="ARBA00009179"/>
    </source>
</evidence>
<keyword evidence="2 5" id="KW-0645">Protease</keyword>
<dbReference type="SUPFAM" id="SSF50156">
    <property type="entry name" value="PDZ domain-like"/>
    <property type="match status" value="1"/>
</dbReference>
<proteinExistence type="inferred from homology"/>
<dbReference type="GO" id="GO:0030288">
    <property type="term" value="C:outer membrane-bounded periplasmic space"/>
    <property type="evidence" value="ECO:0007669"/>
    <property type="project" value="TreeGrafter"/>
</dbReference>
<dbReference type="Pfam" id="PF03572">
    <property type="entry name" value="Peptidase_S41"/>
    <property type="match status" value="1"/>
</dbReference>
<evidence type="ECO:0000313" key="8">
    <source>
        <dbReference type="EMBL" id="CRX39027.1"/>
    </source>
</evidence>
<evidence type="ECO:0000259" key="7">
    <source>
        <dbReference type="PROSITE" id="PS50106"/>
    </source>
</evidence>
<feature type="coiled-coil region" evidence="6">
    <location>
        <begin position="611"/>
        <end position="638"/>
    </location>
</feature>
<gene>
    <name evidence="8" type="primary">tsp-A</name>
    <name evidence="8" type="ORF">ELAC_1700</name>
</gene>
<dbReference type="PANTHER" id="PTHR32060">
    <property type="entry name" value="TAIL-SPECIFIC PROTEASE"/>
    <property type="match status" value="1"/>
</dbReference>
<dbReference type="GO" id="GO:0007165">
    <property type="term" value="P:signal transduction"/>
    <property type="evidence" value="ECO:0007669"/>
    <property type="project" value="TreeGrafter"/>
</dbReference>
<keyword evidence="3 5" id="KW-0378">Hydrolase</keyword>
<protein>
    <submittedName>
        <fullName evidence="8">Carboxy-terminal</fullName>
    </submittedName>
</protein>
<dbReference type="AlphaFoldDB" id="A0A0H5DR14"/>
<dbReference type="Gene3D" id="3.90.226.10">
    <property type="entry name" value="2-enoyl-CoA Hydratase, Chain A, domain 1"/>
    <property type="match status" value="1"/>
</dbReference>
<dbReference type="GO" id="GO:0004175">
    <property type="term" value="F:endopeptidase activity"/>
    <property type="evidence" value="ECO:0007669"/>
    <property type="project" value="TreeGrafter"/>
</dbReference>
<sequence length="664" mass="75564">MRFFMNAPCNNRLGTMKIYKSLLLLLILSSSLLSAKLPDLDENKTLKKVKEMLSLHASEKEINPELMGRILKNYLEELDPTKTYFIESDIKEWLDPSPEYLSKITQEYLKANFTAFNEIFLAMTHAIERRHELEKEIDFSDLPKNVLPEEFKDMQWVKTTDELKNRILRIRALQVETASQLTEDLKDTSLQRINKRQAKNEEELLDKNKDQRNKLILTKILKATASALDTHTAYFTPEEAKQFMINVQQRLFGIGAQLRDDLNGFTVTKLVEGGPAWNSKELKAKDRIIAVNGEPVVGMDIVDAVELIRGEENTPVVLTVIREVGEQDDKKEEKLDITIIRGEVVLKEARYEVSYEPFGDGIIAYLKLHTFYQDPDSSSAQDLSRELEKLKEEHKVKGVILDLRYNSGGLLTQAVAVTGLFIGNGTVVSIKDNSGFVQHLRNIESKEVWDGPLIVLVNRVSASAAEIVAQTLQDYGRALIVGDDHTYGKGSFQTFTLIPQADQVNPEGEYKVTRGRYYTVSGKTPQLTGVLADIVFPGPLSESELGEKFSKYPLPQDAIKPNFDDDLSDIPPFQREKVRLAYKSTIQPKLTIYDQYLDTLKQNASWRLKHNKNYQTFLKELKKKKDHVEGEEEDFGQNDLQLNEAVNLMKDLVILMDASKKKAA</sequence>
<dbReference type="InterPro" id="IPR005151">
    <property type="entry name" value="Tail-specific_protease"/>
</dbReference>
<evidence type="ECO:0000256" key="3">
    <source>
        <dbReference type="ARBA" id="ARBA00022801"/>
    </source>
</evidence>
<dbReference type="PANTHER" id="PTHR32060:SF30">
    <property type="entry name" value="CARBOXY-TERMINAL PROCESSING PROTEASE CTPA"/>
    <property type="match status" value="1"/>
</dbReference>
<evidence type="ECO:0000256" key="5">
    <source>
        <dbReference type="RuleBase" id="RU004404"/>
    </source>
</evidence>
<dbReference type="Gene3D" id="3.30.750.44">
    <property type="match status" value="1"/>
</dbReference>
<dbReference type="NCBIfam" id="TIGR00225">
    <property type="entry name" value="prc"/>
    <property type="match status" value="1"/>
</dbReference>
<dbReference type="InterPro" id="IPR040573">
    <property type="entry name" value="TSP_N"/>
</dbReference>
<dbReference type="GO" id="GO:0008236">
    <property type="term" value="F:serine-type peptidase activity"/>
    <property type="evidence" value="ECO:0007669"/>
    <property type="project" value="UniProtKB-KW"/>
</dbReference>
<dbReference type="CDD" id="cd06782">
    <property type="entry name" value="cpPDZ_CPP-like"/>
    <property type="match status" value="1"/>
</dbReference>
<dbReference type="EMBL" id="CWGJ01000025">
    <property type="protein sequence ID" value="CRX39027.1"/>
    <property type="molecule type" value="Genomic_DNA"/>
</dbReference>